<evidence type="ECO:0000259" key="6">
    <source>
        <dbReference type="PROSITE" id="PS50011"/>
    </source>
</evidence>
<sequence length="636" mass="69086">MSHEHHSVNQPCPSRAELAAFLCAELPAPEMDAIGAHVSRCTGCEAAMLRMDGATSITLLGDGGRESTPQLSRYWTPNRTRSVPEQLGQYRLAEPLGRGGMGTVYRAEHVRLKKPVAVKVLDPRLVRDDRAVARFQREMEIVGGVEHSNLVRATDAGEADGVHFLVMELIDGVTFSGLLHARGPLPVPEACELVRQAALGLQGAYEHGLIHRDIKPSNLMLSAAGQVKVLDLGLARLRGAGPDELTRVGEVMGTAEYMAPEQWTQTHAVDIRADIYSLGCTLFALLTGEAPFPGSGPDSFLRLMCAHQQDPPPAITDRRPDAPPALRGLMFRMLAKNPDDRPATPGEVAAELAELAAGADLAALTTAGAVAAPNVTPARLRRRPAYPAHLRRWILVAGVFAAVGAGVGASLLRAPARTHSVYTEPVLKEDPEGPYKWRNLLTKTPEKRFWQPLDTSLINLNTDKEVLTVVSPKPALLRLGTMSTPNYKIQIALGQTQWTGGCGVYFGGYLDAKNEFNYHLIDYRHVRQGPDRQYQLIRSHGAIVPCDPTMCIATNGIAGSYVPGPDSKEQILELTVQPPNVLQVRWNGVECPELISDSAARRVGQLFPTQPELVGEFGIYCHSTMSVSIARCITIR</sequence>
<dbReference type="Gene3D" id="3.30.200.20">
    <property type="entry name" value="Phosphorylase Kinase, domain 1"/>
    <property type="match status" value="1"/>
</dbReference>
<dbReference type="EMBL" id="CP025958">
    <property type="protein sequence ID" value="AWM38776.1"/>
    <property type="molecule type" value="Genomic_DNA"/>
</dbReference>
<feature type="binding site" evidence="5">
    <location>
        <position position="119"/>
    </location>
    <ligand>
        <name>ATP</name>
        <dbReference type="ChEBI" id="CHEBI:30616"/>
    </ligand>
</feature>
<dbReference type="CDD" id="cd14014">
    <property type="entry name" value="STKc_PknB_like"/>
    <property type="match status" value="1"/>
</dbReference>
<keyword evidence="8" id="KW-1185">Reference proteome</keyword>
<dbReference type="SMART" id="SM00220">
    <property type="entry name" value="S_TKc"/>
    <property type="match status" value="1"/>
</dbReference>
<keyword evidence="1" id="KW-0808">Transferase</keyword>
<dbReference type="InterPro" id="IPR008271">
    <property type="entry name" value="Ser/Thr_kinase_AS"/>
</dbReference>
<gene>
    <name evidence="7" type="ORF">C1280_18470</name>
</gene>
<feature type="domain" description="Protein kinase" evidence="6">
    <location>
        <begin position="90"/>
        <end position="353"/>
    </location>
</feature>
<evidence type="ECO:0000313" key="7">
    <source>
        <dbReference type="EMBL" id="AWM38776.1"/>
    </source>
</evidence>
<evidence type="ECO:0000256" key="2">
    <source>
        <dbReference type="ARBA" id="ARBA00022741"/>
    </source>
</evidence>
<proteinExistence type="predicted"/>
<protein>
    <recommendedName>
        <fullName evidence="6">Protein kinase domain-containing protein</fullName>
    </recommendedName>
</protein>
<dbReference type="AlphaFoldDB" id="A0A2Z3H5D9"/>
<dbReference type="RefSeq" id="WP_010036334.1">
    <property type="nucleotide sequence ID" value="NZ_CP025958.1"/>
</dbReference>
<dbReference type="OrthoDB" id="6111975at2"/>
<dbReference type="InterPro" id="IPR017441">
    <property type="entry name" value="Protein_kinase_ATP_BS"/>
</dbReference>
<dbReference type="PROSITE" id="PS00107">
    <property type="entry name" value="PROTEIN_KINASE_ATP"/>
    <property type="match status" value="1"/>
</dbReference>
<evidence type="ECO:0000256" key="4">
    <source>
        <dbReference type="ARBA" id="ARBA00022840"/>
    </source>
</evidence>
<evidence type="ECO:0000256" key="1">
    <source>
        <dbReference type="ARBA" id="ARBA00022679"/>
    </source>
</evidence>
<dbReference type="InterPro" id="IPR011009">
    <property type="entry name" value="Kinase-like_dom_sf"/>
</dbReference>
<dbReference type="PANTHER" id="PTHR43289">
    <property type="entry name" value="MITOGEN-ACTIVATED PROTEIN KINASE KINASE KINASE 20-RELATED"/>
    <property type="match status" value="1"/>
</dbReference>
<dbReference type="Pfam" id="PF00069">
    <property type="entry name" value="Pkinase"/>
    <property type="match status" value="1"/>
</dbReference>
<dbReference type="Proteomes" id="UP000245802">
    <property type="component" value="Chromosome"/>
</dbReference>
<dbReference type="PANTHER" id="PTHR43289:SF6">
    <property type="entry name" value="SERINE_THREONINE-PROTEIN KINASE NEKL-3"/>
    <property type="match status" value="1"/>
</dbReference>
<organism evidence="7 8">
    <name type="scientific">Gemmata obscuriglobus</name>
    <dbReference type="NCBI Taxonomy" id="114"/>
    <lineage>
        <taxon>Bacteria</taxon>
        <taxon>Pseudomonadati</taxon>
        <taxon>Planctomycetota</taxon>
        <taxon>Planctomycetia</taxon>
        <taxon>Gemmatales</taxon>
        <taxon>Gemmataceae</taxon>
        <taxon>Gemmata</taxon>
    </lineage>
</organism>
<keyword evidence="2 5" id="KW-0547">Nucleotide-binding</keyword>
<dbReference type="PROSITE" id="PS50011">
    <property type="entry name" value="PROTEIN_KINASE_DOM"/>
    <property type="match status" value="1"/>
</dbReference>
<dbReference type="GO" id="GO:0005524">
    <property type="term" value="F:ATP binding"/>
    <property type="evidence" value="ECO:0007669"/>
    <property type="project" value="UniProtKB-UniRule"/>
</dbReference>
<dbReference type="GO" id="GO:0004674">
    <property type="term" value="F:protein serine/threonine kinase activity"/>
    <property type="evidence" value="ECO:0007669"/>
    <property type="project" value="TreeGrafter"/>
</dbReference>
<accession>A0A2Z3H5D9</accession>
<evidence type="ECO:0000313" key="8">
    <source>
        <dbReference type="Proteomes" id="UP000245802"/>
    </source>
</evidence>
<dbReference type="Gene3D" id="1.10.510.10">
    <property type="entry name" value="Transferase(Phosphotransferase) domain 1"/>
    <property type="match status" value="1"/>
</dbReference>
<reference evidence="7 8" key="1">
    <citation type="submission" date="2018-01" db="EMBL/GenBank/DDBJ databases">
        <title>G. obscuriglobus.</title>
        <authorList>
            <person name="Franke J."/>
            <person name="Blomberg W."/>
            <person name="Selmecki A."/>
        </authorList>
    </citation>
    <scope>NUCLEOTIDE SEQUENCE [LARGE SCALE GENOMIC DNA]</scope>
    <source>
        <strain evidence="7 8">DSM 5831</strain>
    </source>
</reference>
<keyword evidence="3" id="KW-0418">Kinase</keyword>
<keyword evidence="4 5" id="KW-0067">ATP-binding</keyword>
<evidence type="ECO:0000256" key="5">
    <source>
        <dbReference type="PROSITE-ProRule" id="PRU10141"/>
    </source>
</evidence>
<dbReference type="KEGG" id="gog:C1280_18470"/>
<evidence type="ECO:0000256" key="3">
    <source>
        <dbReference type="ARBA" id="ARBA00022777"/>
    </source>
</evidence>
<dbReference type="InterPro" id="IPR000719">
    <property type="entry name" value="Prot_kinase_dom"/>
</dbReference>
<name>A0A2Z3H5D9_9BACT</name>
<dbReference type="PROSITE" id="PS00108">
    <property type="entry name" value="PROTEIN_KINASE_ST"/>
    <property type="match status" value="1"/>
</dbReference>
<dbReference type="SUPFAM" id="SSF56112">
    <property type="entry name" value="Protein kinase-like (PK-like)"/>
    <property type="match status" value="1"/>
</dbReference>